<evidence type="ECO:0000256" key="1">
    <source>
        <dbReference type="SAM" id="MobiDB-lite"/>
    </source>
</evidence>
<accession>A0A067TEQ9</accession>
<dbReference type="HOGENOM" id="CLU_033082_3_2_1"/>
<evidence type="ECO:0000259" key="2">
    <source>
        <dbReference type="PROSITE" id="PS50097"/>
    </source>
</evidence>
<dbReference type="AlphaFoldDB" id="A0A067TEQ9"/>
<gene>
    <name evidence="3" type="ORF">GALMADRAFT_245621</name>
</gene>
<dbReference type="Proteomes" id="UP000027222">
    <property type="component" value="Unassembled WGS sequence"/>
</dbReference>
<dbReference type="PROSITE" id="PS50097">
    <property type="entry name" value="BTB"/>
    <property type="match status" value="1"/>
</dbReference>
<feature type="domain" description="BTB" evidence="2">
    <location>
        <begin position="41"/>
        <end position="106"/>
    </location>
</feature>
<dbReference type="SMART" id="SM00225">
    <property type="entry name" value="BTB"/>
    <property type="match status" value="1"/>
</dbReference>
<dbReference type="SUPFAM" id="SSF54695">
    <property type="entry name" value="POZ domain"/>
    <property type="match status" value="1"/>
</dbReference>
<dbReference type="InterPro" id="IPR000210">
    <property type="entry name" value="BTB/POZ_dom"/>
</dbReference>
<keyword evidence="4" id="KW-1185">Reference proteome</keyword>
<sequence>MENERCQHVKRPRTDDGDIEQPQEATPNALSQHPEFWFEDGNVIIQAESTQFKVHCSVLSSQSEIFKDMFAIPQPSNASAESASSPVIILHDSLEDVQNIISLLYDTMRIYNRQEKTPLSVIGSMLRLGRKYRFKNLVKEALHCLTQDFPSTFDLWDVLGGTKCIQFSGSTLFDVVYLAHEHSIKSILPCLYLMICSQFPLVQIRNGFNRPQSKHLLKTDEPLACLSGREKLFRSVSQRTMAWIKRDIVPCEECTQRVKCERRRRGLMNAVMDEDIHVVINLVANSWNNNGLSKGLCPECIKLAQSPYEEERRKIWDELPGYFELKDEDFDAPWLVEP</sequence>
<feature type="region of interest" description="Disordered" evidence="1">
    <location>
        <begin position="1"/>
        <end position="31"/>
    </location>
</feature>
<name>A0A067TEQ9_GALM3</name>
<organism evidence="3 4">
    <name type="scientific">Galerina marginata (strain CBS 339.88)</name>
    <dbReference type="NCBI Taxonomy" id="685588"/>
    <lineage>
        <taxon>Eukaryota</taxon>
        <taxon>Fungi</taxon>
        <taxon>Dikarya</taxon>
        <taxon>Basidiomycota</taxon>
        <taxon>Agaricomycotina</taxon>
        <taxon>Agaricomycetes</taxon>
        <taxon>Agaricomycetidae</taxon>
        <taxon>Agaricales</taxon>
        <taxon>Agaricineae</taxon>
        <taxon>Strophariaceae</taxon>
        <taxon>Galerina</taxon>
    </lineage>
</organism>
<dbReference type="Pfam" id="PF00651">
    <property type="entry name" value="BTB"/>
    <property type="match status" value="1"/>
</dbReference>
<dbReference type="EMBL" id="KL142376">
    <property type="protein sequence ID" value="KDR77428.1"/>
    <property type="molecule type" value="Genomic_DNA"/>
</dbReference>
<evidence type="ECO:0000313" key="3">
    <source>
        <dbReference type="EMBL" id="KDR77428.1"/>
    </source>
</evidence>
<dbReference type="InterPro" id="IPR011333">
    <property type="entry name" value="SKP1/BTB/POZ_sf"/>
</dbReference>
<reference evidence="4" key="1">
    <citation type="journal article" date="2014" name="Proc. Natl. Acad. Sci. U.S.A.">
        <title>Extensive sampling of basidiomycete genomes demonstrates inadequacy of the white-rot/brown-rot paradigm for wood decay fungi.</title>
        <authorList>
            <person name="Riley R."/>
            <person name="Salamov A.A."/>
            <person name="Brown D.W."/>
            <person name="Nagy L.G."/>
            <person name="Floudas D."/>
            <person name="Held B.W."/>
            <person name="Levasseur A."/>
            <person name="Lombard V."/>
            <person name="Morin E."/>
            <person name="Otillar R."/>
            <person name="Lindquist E.A."/>
            <person name="Sun H."/>
            <person name="LaButti K.M."/>
            <person name="Schmutz J."/>
            <person name="Jabbour D."/>
            <person name="Luo H."/>
            <person name="Baker S.E."/>
            <person name="Pisabarro A.G."/>
            <person name="Walton J.D."/>
            <person name="Blanchette R.A."/>
            <person name="Henrissat B."/>
            <person name="Martin F."/>
            <person name="Cullen D."/>
            <person name="Hibbett D.S."/>
            <person name="Grigoriev I.V."/>
        </authorList>
    </citation>
    <scope>NUCLEOTIDE SEQUENCE [LARGE SCALE GENOMIC DNA]</scope>
    <source>
        <strain evidence="4">CBS 339.88</strain>
    </source>
</reference>
<proteinExistence type="predicted"/>
<dbReference type="Gene3D" id="3.30.710.10">
    <property type="entry name" value="Potassium Channel Kv1.1, Chain A"/>
    <property type="match status" value="1"/>
</dbReference>
<feature type="compositionally biased region" description="Basic and acidic residues" evidence="1">
    <location>
        <begin position="1"/>
        <end position="16"/>
    </location>
</feature>
<dbReference type="OrthoDB" id="3217871at2759"/>
<protein>
    <recommendedName>
        <fullName evidence="2">BTB domain-containing protein</fullName>
    </recommendedName>
</protein>
<evidence type="ECO:0000313" key="4">
    <source>
        <dbReference type="Proteomes" id="UP000027222"/>
    </source>
</evidence>